<dbReference type="Proteomes" id="UP000186106">
    <property type="component" value="Unassembled WGS sequence"/>
</dbReference>
<dbReference type="AlphaFoldDB" id="A0A1N7JGU2"/>
<gene>
    <name evidence="2" type="ORF">EG359_08180</name>
    <name evidence="3" type="ORF">SAMN05421768_102283</name>
    <name evidence="4" type="ORF">SAMN05421768_108282</name>
</gene>
<dbReference type="EMBL" id="FTNZ01000008">
    <property type="protein sequence ID" value="SIS48446.1"/>
    <property type="molecule type" value="Genomic_DNA"/>
</dbReference>
<dbReference type="KEGG" id="cjt:EG359_08180"/>
<sequence>MKNIFKFIALLFPVIFSAQFNFFSYTYADCLEESFQEQLGINLSISKEGSYKKAKDLLKSDYYQKHTKESFFIQTLLDYNTLGKEKAYRKISESKLSGEDQDFLKVWLALYTQNPADYEILYSGFRKKYPYNMEAMKLYFRSKMIDANRLSGVSYTEKQKALVSIDSLMSTKLSSDAQLYFSLLKLDFKDFDRASIKNSQIKFSEFRKLWNSSRDKMNYIGVGRIIGHCEADCDSVSVWISEKREEDRPFTSTEKVYVLLNRQMKKDTEKLSVFELQKKISEIYEKENNEEQKDHLRGLVTAFSMDKVPDLGFLMEGAVRKINFSPEFLKKFTLQCKSREACFEKLKVLIKQTDYSVLGNSEEVQSQVLSEVQKELGKYPLEIVKQGYGLLVYTNTMNKLLLLFMEDGLGKYKENTPTEIYSSTSSLLEYIAENPLYYEEVNYGSENGYKEINSKEKLREFNTKMEKIISDFPGALGIRLKYIFLKNQFSELVPQNERQNFYFDYLKNIVDFFCLNQRLDFVDFENLFFSSFMEKREDLLMPFKEFYTKLDISTQKKINDYLNLKIKEFPRSENLKRISEKLGKE</sequence>
<organism evidence="4 5">
    <name type="scientific">Chryseobacterium joostei</name>
    <dbReference type="NCBI Taxonomy" id="112234"/>
    <lineage>
        <taxon>Bacteria</taxon>
        <taxon>Pseudomonadati</taxon>
        <taxon>Bacteroidota</taxon>
        <taxon>Flavobacteriia</taxon>
        <taxon>Flavobacteriales</taxon>
        <taxon>Weeksellaceae</taxon>
        <taxon>Chryseobacterium group</taxon>
        <taxon>Chryseobacterium</taxon>
    </lineage>
</organism>
<reference evidence="4 5" key="1">
    <citation type="submission" date="2017-01" db="EMBL/GenBank/DDBJ databases">
        <authorList>
            <person name="Mah S.A."/>
            <person name="Swanson W.J."/>
            <person name="Moy G.W."/>
            <person name="Vacquier V.D."/>
        </authorList>
    </citation>
    <scope>NUCLEOTIDE SEQUENCE [LARGE SCALE GENOMIC DNA]</scope>
    <source>
        <strain evidence="4 5">DSM 16927</strain>
    </source>
</reference>
<evidence type="ECO:0000256" key="1">
    <source>
        <dbReference type="SAM" id="SignalP"/>
    </source>
</evidence>
<keyword evidence="1" id="KW-0732">Signal</keyword>
<evidence type="ECO:0000313" key="3">
    <source>
        <dbReference type="EMBL" id="SIS31210.1"/>
    </source>
</evidence>
<evidence type="ECO:0000313" key="2">
    <source>
        <dbReference type="EMBL" id="AZA99590.1"/>
    </source>
</evidence>
<dbReference type="Proteomes" id="UP000279541">
    <property type="component" value="Chromosome"/>
</dbReference>
<name>A0A1N7JGU2_9FLAO</name>
<evidence type="ECO:0000313" key="6">
    <source>
        <dbReference type="Proteomes" id="UP000279541"/>
    </source>
</evidence>
<feature type="signal peptide" evidence="1">
    <location>
        <begin position="1"/>
        <end position="28"/>
    </location>
</feature>
<dbReference type="EMBL" id="CP033926">
    <property type="protein sequence ID" value="AZA99590.1"/>
    <property type="molecule type" value="Genomic_DNA"/>
</dbReference>
<feature type="chain" id="PRO_5015068153" evidence="1">
    <location>
        <begin position="29"/>
        <end position="585"/>
    </location>
</feature>
<accession>A0A1N7JGU2</accession>
<keyword evidence="6" id="KW-1185">Reference proteome</keyword>
<proteinExistence type="predicted"/>
<evidence type="ECO:0000313" key="4">
    <source>
        <dbReference type="EMBL" id="SIS48446.1"/>
    </source>
</evidence>
<dbReference type="EMBL" id="FTNZ01000002">
    <property type="protein sequence ID" value="SIS31210.1"/>
    <property type="molecule type" value="Genomic_DNA"/>
</dbReference>
<protein>
    <submittedName>
        <fullName evidence="4">Uncharacterized protein</fullName>
    </submittedName>
</protein>
<evidence type="ECO:0000313" key="5">
    <source>
        <dbReference type="Proteomes" id="UP000186106"/>
    </source>
</evidence>
<dbReference type="RefSeq" id="WP_076352364.1">
    <property type="nucleotide sequence ID" value="NZ_CP033926.1"/>
</dbReference>
<reference evidence="2 6" key="2">
    <citation type="submission" date="2018-11" db="EMBL/GenBank/DDBJ databases">
        <title>Proposal to divide the Flavobacteriaceae and reorganize its genera based on Amino Acid Identity values calculated from whole genome sequences.</title>
        <authorList>
            <person name="Nicholson A.C."/>
            <person name="Gulvik C.A."/>
            <person name="Whitney A.M."/>
            <person name="Humrighouse B.W."/>
            <person name="Bell M."/>
            <person name="Holmes B."/>
            <person name="Steigerwalt A.G."/>
            <person name="Villarma A."/>
            <person name="Sheth M."/>
            <person name="Batra D."/>
            <person name="Pryor J."/>
            <person name="Bernardet J.-F."/>
            <person name="Hugo C."/>
            <person name="Kampfer P."/>
            <person name="Newman J."/>
            <person name="McQuiston J.R."/>
        </authorList>
    </citation>
    <scope>NUCLEOTIDE SEQUENCE [LARGE SCALE GENOMIC DNA]</scope>
    <source>
        <strain evidence="2 6">DSM 16927</strain>
    </source>
</reference>